<protein>
    <submittedName>
        <fullName evidence="1">Uncharacterized protein</fullName>
    </submittedName>
</protein>
<dbReference type="Proteomes" id="UP000800082">
    <property type="component" value="Unassembled WGS sequence"/>
</dbReference>
<organism evidence="1 2">
    <name type="scientific">Didymella exigua CBS 183.55</name>
    <dbReference type="NCBI Taxonomy" id="1150837"/>
    <lineage>
        <taxon>Eukaryota</taxon>
        <taxon>Fungi</taxon>
        <taxon>Dikarya</taxon>
        <taxon>Ascomycota</taxon>
        <taxon>Pezizomycotina</taxon>
        <taxon>Dothideomycetes</taxon>
        <taxon>Pleosporomycetidae</taxon>
        <taxon>Pleosporales</taxon>
        <taxon>Pleosporineae</taxon>
        <taxon>Didymellaceae</taxon>
        <taxon>Didymella</taxon>
    </lineage>
</organism>
<keyword evidence="2" id="KW-1185">Reference proteome</keyword>
<name>A0A6A5RRX8_9PLEO</name>
<reference evidence="1" key="1">
    <citation type="journal article" date="2020" name="Stud. Mycol.">
        <title>101 Dothideomycetes genomes: a test case for predicting lifestyles and emergence of pathogens.</title>
        <authorList>
            <person name="Haridas S."/>
            <person name="Albert R."/>
            <person name="Binder M."/>
            <person name="Bloem J."/>
            <person name="Labutti K."/>
            <person name="Salamov A."/>
            <person name="Andreopoulos B."/>
            <person name="Baker S."/>
            <person name="Barry K."/>
            <person name="Bills G."/>
            <person name="Bluhm B."/>
            <person name="Cannon C."/>
            <person name="Castanera R."/>
            <person name="Culley D."/>
            <person name="Daum C."/>
            <person name="Ezra D."/>
            <person name="Gonzalez J."/>
            <person name="Henrissat B."/>
            <person name="Kuo A."/>
            <person name="Liang C."/>
            <person name="Lipzen A."/>
            <person name="Lutzoni F."/>
            <person name="Magnuson J."/>
            <person name="Mondo S."/>
            <person name="Nolan M."/>
            <person name="Ohm R."/>
            <person name="Pangilinan J."/>
            <person name="Park H.-J."/>
            <person name="Ramirez L."/>
            <person name="Alfaro M."/>
            <person name="Sun H."/>
            <person name="Tritt A."/>
            <person name="Yoshinaga Y."/>
            <person name="Zwiers L.-H."/>
            <person name="Turgeon B."/>
            <person name="Goodwin S."/>
            <person name="Spatafora J."/>
            <person name="Crous P."/>
            <person name="Grigoriev I."/>
        </authorList>
    </citation>
    <scope>NUCLEOTIDE SEQUENCE</scope>
    <source>
        <strain evidence="1">CBS 183.55</strain>
    </source>
</reference>
<sequence>MELTESRVKKEALQQLARRRGWGLATLTRSSARAAGEGKDTKAQPIARDVNRRGVKTIAAALETPATSPRL</sequence>
<accession>A0A6A5RRX8</accession>
<evidence type="ECO:0000313" key="1">
    <source>
        <dbReference type="EMBL" id="KAF1929814.1"/>
    </source>
</evidence>
<dbReference type="EMBL" id="ML978965">
    <property type="protein sequence ID" value="KAF1929814.1"/>
    <property type="molecule type" value="Genomic_DNA"/>
</dbReference>
<gene>
    <name evidence="1" type="ORF">M421DRAFT_419591</name>
</gene>
<proteinExistence type="predicted"/>
<dbReference type="GeneID" id="54349843"/>
<dbReference type="AlphaFoldDB" id="A0A6A5RRX8"/>
<dbReference type="RefSeq" id="XP_033450062.1">
    <property type="nucleotide sequence ID" value="XM_033592175.1"/>
</dbReference>
<evidence type="ECO:0000313" key="2">
    <source>
        <dbReference type="Proteomes" id="UP000800082"/>
    </source>
</evidence>